<accession>A0A1H2HK67</accession>
<name>A0A1H2HK67_9PROT</name>
<dbReference type="AlphaFoldDB" id="A0A1H2HK67"/>
<proteinExistence type="predicted"/>
<evidence type="ECO:0000313" key="2">
    <source>
        <dbReference type="Proteomes" id="UP000182882"/>
    </source>
</evidence>
<protein>
    <submittedName>
        <fullName evidence="1">Uncharacterized protein</fullName>
    </submittedName>
</protein>
<evidence type="ECO:0000313" key="1">
    <source>
        <dbReference type="EMBL" id="SDU32245.1"/>
    </source>
</evidence>
<reference evidence="2" key="1">
    <citation type="submission" date="2016-10" db="EMBL/GenBank/DDBJ databases">
        <authorList>
            <person name="Varghese N."/>
            <person name="Submissions S."/>
        </authorList>
    </citation>
    <scope>NUCLEOTIDE SEQUENCE [LARGE SCALE GENOMIC DNA]</scope>
    <source>
        <strain evidence="2">Nm10</strain>
    </source>
</reference>
<organism evidence="1 2">
    <name type="scientific">Nitrosomonas ureae</name>
    <dbReference type="NCBI Taxonomy" id="44577"/>
    <lineage>
        <taxon>Bacteria</taxon>
        <taxon>Pseudomonadati</taxon>
        <taxon>Pseudomonadota</taxon>
        <taxon>Betaproteobacteria</taxon>
        <taxon>Nitrosomonadales</taxon>
        <taxon>Nitrosomonadaceae</taxon>
        <taxon>Nitrosomonas</taxon>
    </lineage>
</organism>
<keyword evidence="2" id="KW-1185">Reference proteome</keyword>
<dbReference type="Proteomes" id="UP000182882">
    <property type="component" value="Unassembled WGS sequence"/>
</dbReference>
<gene>
    <name evidence="1" type="ORF">SAMN05216406_1538</name>
</gene>
<dbReference type="RefSeq" id="WP_235590214.1">
    <property type="nucleotide sequence ID" value="NZ_CP013341.1"/>
</dbReference>
<sequence length="157" mass="17691">MFRNGLIQEGGYKTMLTKKNALREQGGNNNDNKTKYITKKFPPYGRRFDELRRNGLVPIQRVIVSTDWKLGAAYPRIVIPVDANIDQLIFSYLAGLSVQIVHHAGEAELVNNLIDAILKVKPKILTVFNFDVAQQNDPTYSASTLIHPAWEVIKNGL</sequence>
<dbReference type="EMBL" id="FNLN01000053">
    <property type="protein sequence ID" value="SDU32245.1"/>
    <property type="molecule type" value="Genomic_DNA"/>
</dbReference>